<dbReference type="InterPro" id="IPR004665">
    <property type="entry name" value="Term_rho"/>
</dbReference>
<evidence type="ECO:0000256" key="3">
    <source>
        <dbReference type="ARBA" id="ARBA00022801"/>
    </source>
</evidence>
<feature type="domain" description="Rho RNA-BD" evidence="12">
    <location>
        <begin position="14"/>
        <end position="76"/>
    </location>
</feature>
<comment type="caution">
    <text evidence="13">The sequence shown here is derived from an EMBL/GenBank/DDBJ whole genome shotgun (WGS) entry which is preliminary data.</text>
</comment>
<evidence type="ECO:0000256" key="11">
    <source>
        <dbReference type="SAM" id="MobiDB-lite"/>
    </source>
</evidence>
<keyword evidence="8 9" id="KW-0804">Transcription</keyword>
<dbReference type="EMBL" id="BAAAHH010000013">
    <property type="protein sequence ID" value="GAA0953690.1"/>
    <property type="molecule type" value="Genomic_DNA"/>
</dbReference>
<feature type="region of interest" description="Disordered" evidence="11">
    <location>
        <begin position="57"/>
        <end position="126"/>
    </location>
</feature>
<dbReference type="SUPFAM" id="SSF50249">
    <property type="entry name" value="Nucleic acid-binding proteins"/>
    <property type="match status" value="1"/>
</dbReference>
<dbReference type="CDD" id="cd01128">
    <property type="entry name" value="rho_factor_C"/>
    <property type="match status" value="1"/>
</dbReference>
<comment type="similarity">
    <text evidence="9 10">Belongs to the Rho family.</text>
</comment>
<keyword evidence="5 9" id="KW-0067">ATP-binding</keyword>
<dbReference type="PANTHER" id="PTHR46425">
    <property type="entry name" value="TRANSCRIPTION TERMINATION FACTOR RHO"/>
    <property type="match status" value="1"/>
</dbReference>
<keyword evidence="7 9" id="KW-0805">Transcription regulation</keyword>
<evidence type="ECO:0000313" key="13">
    <source>
        <dbReference type="EMBL" id="GAA0953690.1"/>
    </source>
</evidence>
<evidence type="ECO:0000256" key="5">
    <source>
        <dbReference type="ARBA" id="ARBA00022840"/>
    </source>
</evidence>
<evidence type="ECO:0000256" key="2">
    <source>
        <dbReference type="ARBA" id="ARBA00022741"/>
    </source>
</evidence>
<dbReference type="InterPro" id="IPR000194">
    <property type="entry name" value="ATPase_F1/V1/A1_a/bsu_nucl-bd"/>
</dbReference>
<dbReference type="Pfam" id="PF07497">
    <property type="entry name" value="Rho_RNA_bind"/>
    <property type="match status" value="1"/>
</dbReference>
<dbReference type="InterPro" id="IPR011113">
    <property type="entry name" value="Rho_RNA-bd"/>
</dbReference>
<dbReference type="EC" id="3.6.4.-" evidence="9"/>
<dbReference type="InterPro" id="IPR027417">
    <property type="entry name" value="P-loop_NTPase"/>
</dbReference>
<evidence type="ECO:0000256" key="7">
    <source>
        <dbReference type="ARBA" id="ARBA00023015"/>
    </source>
</evidence>
<keyword evidence="1 9" id="KW-0806">Transcription termination</keyword>
<sequence length="408" mass="43645">MTLISEKTLIPTAAVPVQGTLAVTDKNAHLRVDGYAPGPDDVQVPLALVRRYGLRSGDHVTGTARPQGRSGPQGHDGSAGRGGSAERGAPAERGGSPGRGGLPGRGGRNVLATVDSPPRRDRPDFARLTPVHPARRLHLGPGRTGRIIDLVAPVGKGQRGLIVAPPKAGKTVILQEIAQAITANHPECHLILLLVDERPEEVSDLRRKIPGAELAASTFDRPPAEHVAVAELAVERAKRLVEQGRDVVILLDSLTRLGRAHNLLAPSSSRILAGGVATTALYPPKRFFGAARALAEGGSLTILATALVETGSRMDEVFFEEFKGTGNMELRLSRRLADQRLFPAIDLAASGTRREDLLLSPVEHDLTTRLRRVLHALDDRQALELLRDKIQETPSNTAFLAQIAQQTP</sequence>
<evidence type="ECO:0000256" key="8">
    <source>
        <dbReference type="ARBA" id="ARBA00023163"/>
    </source>
</evidence>
<keyword evidence="3 9" id="KW-0378">Hydrolase</keyword>
<keyword evidence="2 9" id="KW-0547">Nucleotide-binding</keyword>
<evidence type="ECO:0000256" key="6">
    <source>
        <dbReference type="ARBA" id="ARBA00022884"/>
    </source>
</evidence>
<dbReference type="NCBIfam" id="NF006886">
    <property type="entry name" value="PRK09376.1"/>
    <property type="match status" value="1"/>
</dbReference>
<comment type="subunit">
    <text evidence="9">Homohexamer. The homohexamer assembles into an open ring structure.</text>
</comment>
<dbReference type="InterPro" id="IPR003593">
    <property type="entry name" value="AAA+_ATPase"/>
</dbReference>
<dbReference type="PROSITE" id="PS51856">
    <property type="entry name" value="RHO_RNA_BD"/>
    <property type="match status" value="1"/>
</dbReference>
<accession>A0ABP4BUA1</accession>
<dbReference type="InterPro" id="IPR012340">
    <property type="entry name" value="NA-bd_OB-fold"/>
</dbReference>
<dbReference type="SUPFAM" id="SSF52540">
    <property type="entry name" value="P-loop containing nucleoside triphosphate hydrolases"/>
    <property type="match status" value="1"/>
</dbReference>
<feature type="binding site" evidence="9">
    <location>
        <begin position="167"/>
        <end position="172"/>
    </location>
    <ligand>
        <name>ATP</name>
        <dbReference type="ChEBI" id="CHEBI:30616"/>
    </ligand>
</feature>
<keyword evidence="4 9" id="KW-0347">Helicase</keyword>
<evidence type="ECO:0000256" key="9">
    <source>
        <dbReference type="HAMAP-Rule" id="MF_01884"/>
    </source>
</evidence>
<reference evidence="14" key="1">
    <citation type="journal article" date="2019" name="Int. J. Syst. Evol. Microbiol.">
        <title>The Global Catalogue of Microorganisms (GCM) 10K type strain sequencing project: providing services to taxonomists for standard genome sequencing and annotation.</title>
        <authorList>
            <consortium name="The Broad Institute Genomics Platform"/>
            <consortium name="The Broad Institute Genome Sequencing Center for Infectious Disease"/>
            <person name="Wu L."/>
            <person name="Ma J."/>
        </authorList>
    </citation>
    <scope>NUCLEOTIDE SEQUENCE [LARGE SCALE GENOMIC DNA]</scope>
    <source>
        <strain evidence="14">JCM 10696</strain>
    </source>
</reference>
<comment type="function">
    <text evidence="9">Facilitates transcription termination by a mechanism that involves Rho binding to the nascent RNA, activation of Rho's RNA-dependent ATPase activity, and release of the mRNA from the DNA template.</text>
</comment>
<dbReference type="HAMAP" id="MF_01884">
    <property type="entry name" value="Rho"/>
    <property type="match status" value="1"/>
</dbReference>
<evidence type="ECO:0000259" key="12">
    <source>
        <dbReference type="PROSITE" id="PS51856"/>
    </source>
</evidence>
<proteinExistence type="inferred from homology"/>
<evidence type="ECO:0000256" key="10">
    <source>
        <dbReference type="PROSITE-ProRule" id="PRU01203"/>
    </source>
</evidence>
<feature type="binding site" evidence="9">
    <location>
        <position position="198"/>
    </location>
    <ligand>
        <name>ATP</name>
        <dbReference type="ChEBI" id="CHEBI:30616"/>
    </ligand>
</feature>
<name>A0ABP4BUA1_9ACTN</name>
<dbReference type="RefSeq" id="WP_344241996.1">
    <property type="nucleotide sequence ID" value="NZ_BAAAHH010000013.1"/>
</dbReference>
<dbReference type="PANTHER" id="PTHR46425:SF1">
    <property type="entry name" value="TRANSCRIPTION TERMINATION FACTOR RHO"/>
    <property type="match status" value="1"/>
</dbReference>
<dbReference type="Pfam" id="PF00006">
    <property type="entry name" value="ATP-synt_ab"/>
    <property type="match status" value="1"/>
</dbReference>
<dbReference type="Gene3D" id="3.40.50.300">
    <property type="entry name" value="P-loop containing nucleotide triphosphate hydrolases"/>
    <property type="match status" value="1"/>
</dbReference>
<feature type="binding site" evidence="9">
    <location>
        <begin position="155"/>
        <end position="160"/>
    </location>
    <ligand>
        <name>ATP</name>
        <dbReference type="ChEBI" id="CHEBI:30616"/>
    </ligand>
</feature>
<feature type="compositionally biased region" description="Gly residues" evidence="11">
    <location>
        <begin position="95"/>
        <end position="107"/>
    </location>
</feature>
<evidence type="ECO:0000256" key="1">
    <source>
        <dbReference type="ARBA" id="ARBA00022472"/>
    </source>
</evidence>
<protein>
    <recommendedName>
        <fullName evidence="9">Transcription termination factor Rho</fullName>
        <ecNumber evidence="9">3.6.4.-</ecNumber>
    </recommendedName>
    <alternativeName>
        <fullName evidence="9">ATP-dependent helicase Rho</fullName>
    </alternativeName>
</protein>
<keyword evidence="14" id="KW-1185">Reference proteome</keyword>
<dbReference type="Gene3D" id="2.40.50.140">
    <property type="entry name" value="Nucleic acid-binding proteins"/>
    <property type="match status" value="1"/>
</dbReference>
<comment type="caution">
    <text evidence="9">Lacks conserved residue(s) required for the propagation of feature annotation.</text>
</comment>
<evidence type="ECO:0000313" key="14">
    <source>
        <dbReference type="Proteomes" id="UP001500665"/>
    </source>
</evidence>
<keyword evidence="6 9" id="KW-0694">RNA-binding</keyword>
<organism evidence="13 14">
    <name type="scientific">Actinocorallia libanotica</name>
    <dbReference type="NCBI Taxonomy" id="46162"/>
    <lineage>
        <taxon>Bacteria</taxon>
        <taxon>Bacillati</taxon>
        <taxon>Actinomycetota</taxon>
        <taxon>Actinomycetes</taxon>
        <taxon>Streptosporangiales</taxon>
        <taxon>Thermomonosporaceae</taxon>
        <taxon>Actinocorallia</taxon>
    </lineage>
</organism>
<dbReference type="Proteomes" id="UP001500665">
    <property type="component" value="Unassembled WGS sequence"/>
</dbReference>
<dbReference type="InterPro" id="IPR041703">
    <property type="entry name" value="Rho_factor_ATP-bd"/>
</dbReference>
<gene>
    <name evidence="9" type="primary">rho</name>
    <name evidence="13" type="ORF">GCM10009550_36040</name>
</gene>
<evidence type="ECO:0000256" key="4">
    <source>
        <dbReference type="ARBA" id="ARBA00022806"/>
    </source>
</evidence>
<dbReference type="SMART" id="SM00382">
    <property type="entry name" value="AAA"/>
    <property type="match status" value="1"/>
</dbReference>